<dbReference type="SUPFAM" id="SSF69304">
    <property type="entry name" value="Tricorn protease N-terminal domain"/>
    <property type="match status" value="1"/>
</dbReference>
<evidence type="ECO:0000313" key="5">
    <source>
        <dbReference type="Proteomes" id="UP000264006"/>
    </source>
</evidence>
<feature type="region of interest" description="Disordered" evidence="2">
    <location>
        <begin position="278"/>
        <end position="320"/>
    </location>
</feature>
<dbReference type="PANTHER" id="PTHR36842:SF1">
    <property type="entry name" value="PROTEIN TOLB"/>
    <property type="match status" value="1"/>
</dbReference>
<evidence type="ECO:0000256" key="3">
    <source>
        <dbReference type="SAM" id="SignalP"/>
    </source>
</evidence>
<dbReference type="AlphaFoldDB" id="A0A346XSD2"/>
<dbReference type="Gene3D" id="2.120.10.30">
    <property type="entry name" value="TolB, C-terminal domain"/>
    <property type="match status" value="2"/>
</dbReference>
<feature type="compositionally biased region" description="Pro residues" evidence="2">
    <location>
        <begin position="303"/>
        <end position="320"/>
    </location>
</feature>
<dbReference type="InterPro" id="IPR011042">
    <property type="entry name" value="6-blade_b-propeller_TolB-like"/>
</dbReference>
<evidence type="ECO:0000313" key="4">
    <source>
        <dbReference type="EMBL" id="AXV05129.1"/>
    </source>
</evidence>
<protein>
    <recommendedName>
        <fullName evidence="6">WD40-like Beta Propeller Repeat</fullName>
    </recommendedName>
</protein>
<dbReference type="Pfam" id="PF04122">
    <property type="entry name" value="CW_binding_2"/>
    <property type="match status" value="3"/>
</dbReference>
<reference evidence="4 5" key="1">
    <citation type="submission" date="2018-09" db="EMBL/GenBank/DDBJ databases">
        <title>Complete genome sequence of Euzebya sp. DY32-46 isolated from seawater of Pacific Ocean.</title>
        <authorList>
            <person name="Xu L."/>
            <person name="Wu Y.-H."/>
            <person name="Xu X.-W."/>
        </authorList>
    </citation>
    <scope>NUCLEOTIDE SEQUENCE [LARGE SCALE GENOMIC DNA]</scope>
    <source>
        <strain evidence="4 5">DY32-46</strain>
    </source>
</reference>
<name>A0A346XSD2_9ACTN</name>
<accession>A0A346XSD2</accession>
<evidence type="ECO:0000256" key="1">
    <source>
        <dbReference type="ARBA" id="ARBA00009820"/>
    </source>
</evidence>
<evidence type="ECO:0008006" key="6">
    <source>
        <dbReference type="Google" id="ProtNLM"/>
    </source>
</evidence>
<feature type="signal peptide" evidence="3">
    <location>
        <begin position="1"/>
        <end position="24"/>
    </location>
</feature>
<dbReference type="InterPro" id="IPR011659">
    <property type="entry name" value="WD40"/>
</dbReference>
<comment type="similarity">
    <text evidence="1">Belongs to the TolB family.</text>
</comment>
<proteinExistence type="inferred from homology"/>
<feature type="region of interest" description="Disordered" evidence="2">
    <location>
        <begin position="649"/>
        <end position="678"/>
    </location>
</feature>
<feature type="compositionally biased region" description="Gly residues" evidence="2">
    <location>
        <begin position="651"/>
        <end position="663"/>
    </location>
</feature>
<dbReference type="EMBL" id="CP031165">
    <property type="protein sequence ID" value="AXV05129.1"/>
    <property type="molecule type" value="Genomic_DNA"/>
</dbReference>
<keyword evidence="3" id="KW-0732">Signal</keyword>
<dbReference type="RefSeq" id="WP_164709827.1">
    <property type="nucleotide sequence ID" value="NZ_CP031165.1"/>
</dbReference>
<sequence length="794" mass="81695">MLRRFASFLPVLLVIGLLAPPARAAYPGANGIIAFERGGDIWVVEADGSNPRNVTNTPTNVEQHPVVSPDGTRIAYTRTEIYDEIWTTTIDGTQVTEVSNPIGHDVLGSAEQPTWSPDGTEIAFQGFHDGEGQFVLWVADANGGGGFPLTTGYRTEQADWGVNNEIVVRVAGDFYAVDANTGAERILIRYEDAPDGPESIDDPEWSPDGTRIVFTCDTGLCSASATGTDWQRLTDVGVNTHPQYSPDGRWIIYAGTGPGTSSGDYDIWRVPVDGVAAGQPERVTSGPATDRFPDWGPAGGGATPPPAPTPPGPTPPGPVEPPVVAFDDDPATTAVIERGEPVGAAIEIARARFADAGGFAQSGPRAQWVVLSRDDTFPDSLAGAALTAGGPMLFTNSQALTASTHAEIQRVLGGQGAVFLLGGTGAISVAIESQLRTEGYDVQRLAGPSRVETALAVATEVRARFADNGTVLIARASGPADNPTAGWADSVSGGAIAAYGGVPIVITPTDAIHPAVAAWLQSDAPTRSVLLGGIAALSAAIEQGVPGPIRVAGDDRTATAAAIAEQLWPDEEGREFVVVNGFRPDGWAFGLAAAGIASDAEAPVVIVGDQVSPATAAMVSACGSPAVDLLLVGDSSIIGRGVADELDRLDGGGCGGGTGGGSEGETPPPGNGGGGGAGQVGRWAAEPFSLVAELEFDYDGSSIRDVDGTLLWYCDGSSSSTYITFYPEGQPIQVTGGSWSVDNEYDDGQGNTYREVWTGTFTSATTVEGTISYSVAGNGSYCQTGTVEWSGAPA</sequence>
<dbReference type="InterPro" id="IPR007253">
    <property type="entry name" value="Cell_wall-bd_2"/>
</dbReference>
<dbReference type="KEGG" id="euz:DVS28_a0422"/>
<feature type="chain" id="PRO_5016666283" description="WD40-like Beta Propeller Repeat" evidence="3">
    <location>
        <begin position="25"/>
        <end position="794"/>
    </location>
</feature>
<dbReference type="Proteomes" id="UP000264006">
    <property type="component" value="Chromosome"/>
</dbReference>
<dbReference type="Pfam" id="PF07676">
    <property type="entry name" value="PD40"/>
    <property type="match status" value="4"/>
</dbReference>
<dbReference type="PANTHER" id="PTHR36842">
    <property type="entry name" value="PROTEIN TOLB HOMOLOG"/>
    <property type="match status" value="1"/>
</dbReference>
<organism evidence="4 5">
    <name type="scientific">Euzebya pacifica</name>
    <dbReference type="NCBI Taxonomy" id="1608957"/>
    <lineage>
        <taxon>Bacteria</taxon>
        <taxon>Bacillati</taxon>
        <taxon>Actinomycetota</taxon>
        <taxon>Nitriliruptoria</taxon>
        <taxon>Euzebyales</taxon>
    </lineage>
</organism>
<evidence type="ECO:0000256" key="2">
    <source>
        <dbReference type="SAM" id="MobiDB-lite"/>
    </source>
</evidence>
<gene>
    <name evidence="4" type="ORF">DVS28_a0422</name>
</gene>
<keyword evidence="5" id="KW-1185">Reference proteome</keyword>